<sequence>MLKNTFCLIIALLISLALMGCVAPSNTLSIAPNITLPAQDPTIRAISINITSLDKRSSTALAEVNRNASLAILKPSRDLRYLLQEALEKQMIARGYTISAPANINLQIVLNKLYADVQEGSLRHNITVDVAISVVAMASNGSTSTRTYTRSYNEQGPLDASNEKIANAINRALSDIIADMANDPETSQFIKRNAQ</sequence>
<feature type="chain" id="PRO_5047195204" evidence="1">
    <location>
        <begin position="20"/>
        <end position="195"/>
    </location>
</feature>
<keyword evidence="1" id="KW-0732">Signal</keyword>
<dbReference type="RefSeq" id="WP_280939169.1">
    <property type="nucleotide sequence ID" value="NZ_CP123759.1"/>
</dbReference>
<dbReference type="Proteomes" id="UP001231859">
    <property type="component" value="Chromosome"/>
</dbReference>
<dbReference type="Pfam" id="PF03923">
    <property type="entry name" value="Lipoprotein_16"/>
    <property type="match status" value="1"/>
</dbReference>
<keyword evidence="3" id="KW-1185">Reference proteome</keyword>
<feature type="signal peptide" evidence="1">
    <location>
        <begin position="1"/>
        <end position="19"/>
    </location>
</feature>
<proteinExistence type="predicted"/>
<dbReference type="InterPro" id="IPR005619">
    <property type="entry name" value="Uncharacterised_YajG"/>
</dbReference>
<dbReference type="NCBIfam" id="NF008637">
    <property type="entry name" value="PRK11627.1"/>
    <property type="match status" value="1"/>
</dbReference>
<gene>
    <name evidence="2" type="ORF">QG404_04390</name>
</gene>
<dbReference type="SUPFAM" id="SSF159594">
    <property type="entry name" value="XCC0632-like"/>
    <property type="match status" value="1"/>
</dbReference>
<organism evidence="2 3">
    <name type="scientific">Arsenophonus apicola</name>
    <dbReference type="NCBI Taxonomy" id="2879119"/>
    <lineage>
        <taxon>Bacteria</taxon>
        <taxon>Pseudomonadati</taxon>
        <taxon>Pseudomonadota</taxon>
        <taxon>Gammaproteobacteria</taxon>
        <taxon>Enterobacterales</taxon>
        <taxon>Morganellaceae</taxon>
        <taxon>Arsenophonus</taxon>
    </lineage>
</organism>
<evidence type="ECO:0000313" key="3">
    <source>
        <dbReference type="Proteomes" id="UP001231859"/>
    </source>
</evidence>
<dbReference type="EMBL" id="CP123759">
    <property type="protein sequence ID" value="WGO84143.1"/>
    <property type="molecule type" value="Genomic_DNA"/>
</dbReference>
<evidence type="ECO:0000313" key="2">
    <source>
        <dbReference type="EMBL" id="WGO84143.1"/>
    </source>
</evidence>
<protein>
    <submittedName>
        <fullName evidence="2">YajG family lipoprotein</fullName>
    </submittedName>
</protein>
<name>A0ABY8P3S0_9GAMM</name>
<evidence type="ECO:0000256" key="1">
    <source>
        <dbReference type="SAM" id="SignalP"/>
    </source>
</evidence>
<accession>A0ABY8P3S0</accession>
<keyword evidence="2" id="KW-0449">Lipoprotein</keyword>
<reference evidence="2 3" key="1">
    <citation type="submission" date="2023-04" db="EMBL/GenBank/DDBJ databases">
        <title>Genome dynamics across the evolutionary transition to endosymbiosis.</title>
        <authorList>
            <person name="Siozios S."/>
            <person name="Nadal-Jimenez P."/>
            <person name="Azagi T."/>
            <person name="Sprong H."/>
            <person name="Frost C.L."/>
            <person name="Parratt S.R."/>
            <person name="Taylor G."/>
            <person name="Brettell L."/>
            <person name="Lew K.C."/>
            <person name="Croft L."/>
            <person name="King K.C."/>
            <person name="Brockhurst M.A."/>
            <person name="Hypsa V."/>
            <person name="Novakova E."/>
            <person name="Darby A.C."/>
            <person name="Hurst G.D.D."/>
        </authorList>
    </citation>
    <scope>NUCLEOTIDE SEQUENCE [LARGE SCALE GENOMIC DNA]</scope>
    <source>
        <strain evidence="3">aApi_AU</strain>
    </source>
</reference>
<dbReference type="PROSITE" id="PS51257">
    <property type="entry name" value="PROKAR_LIPOPROTEIN"/>
    <property type="match status" value="1"/>
</dbReference>